<feature type="transmembrane region" description="Helical" evidence="12">
    <location>
        <begin position="157"/>
        <end position="178"/>
    </location>
</feature>
<dbReference type="PRINTS" id="PR00169">
    <property type="entry name" value="KCHANNEL"/>
</dbReference>
<keyword evidence="2" id="KW-0813">Transport</keyword>
<keyword evidence="11" id="KW-0407">Ion channel</keyword>
<dbReference type="Pfam" id="PF13248">
    <property type="entry name" value="Zn_ribbon_3"/>
    <property type="match status" value="1"/>
</dbReference>
<dbReference type="Gene3D" id="1.20.120.350">
    <property type="entry name" value="Voltage-gated potassium channels. Chain C"/>
    <property type="match status" value="1"/>
</dbReference>
<sequence>MPDHEHGGAAQPWRARMHELIFEADTPSGRIFDLAILVAIGLSVLAVCLESVRSVREAYGAELRVLEWGLTIAFTVEYVARLIAVKRPWMYARSFYGVVDLLAILPTYLSLFVVGTQSLLVVRALRLLRIFRILKLTHYVGEARMLKAALAASSRKITVFLGAVLTCVLIAGALMYLIEGEEHGFTSIPRSIYWAIVTMTTVGYGDIAPQTVVGQFVASVVMILGYGVIAVPTGIVTVAMNDAFKKSTNTQACPACGASSHADDANYCKYCGEKL</sequence>
<dbReference type="InterPro" id="IPR027359">
    <property type="entry name" value="Volt_channel_dom_sf"/>
</dbReference>
<dbReference type="InterPro" id="IPR059113">
    <property type="entry name" value="Znf_ribbon"/>
</dbReference>
<comment type="subcellular location">
    <subcellularLocation>
        <location evidence="1">Membrane</location>
        <topology evidence="1">Multi-pass membrane protein</topology>
    </subcellularLocation>
</comment>
<evidence type="ECO:0000256" key="9">
    <source>
        <dbReference type="ARBA" id="ARBA00023065"/>
    </source>
</evidence>
<evidence type="ECO:0000256" key="1">
    <source>
        <dbReference type="ARBA" id="ARBA00004141"/>
    </source>
</evidence>
<feature type="transmembrane region" description="Helical" evidence="12">
    <location>
        <begin position="104"/>
        <end position="125"/>
    </location>
</feature>
<evidence type="ECO:0000256" key="10">
    <source>
        <dbReference type="ARBA" id="ARBA00023136"/>
    </source>
</evidence>
<feature type="transmembrane region" description="Helical" evidence="12">
    <location>
        <begin position="65"/>
        <end position="84"/>
    </location>
</feature>
<evidence type="ECO:0000313" key="16">
    <source>
        <dbReference type="Proteomes" id="UP000738431"/>
    </source>
</evidence>
<accession>A0ABZ1CDY9</accession>
<evidence type="ECO:0000256" key="2">
    <source>
        <dbReference type="ARBA" id="ARBA00022448"/>
    </source>
</evidence>
<dbReference type="EMBL" id="CP139781">
    <property type="protein sequence ID" value="WRQ89894.1"/>
    <property type="molecule type" value="Genomic_DNA"/>
</dbReference>
<evidence type="ECO:0000256" key="11">
    <source>
        <dbReference type="ARBA" id="ARBA00023303"/>
    </source>
</evidence>
<keyword evidence="16" id="KW-1185">Reference proteome</keyword>
<evidence type="ECO:0000256" key="7">
    <source>
        <dbReference type="ARBA" id="ARBA00022958"/>
    </source>
</evidence>
<gene>
    <name evidence="15" type="ORF">K1X11_010795</name>
</gene>
<evidence type="ECO:0000256" key="5">
    <source>
        <dbReference type="ARBA" id="ARBA00022826"/>
    </source>
</evidence>
<proteinExistence type="predicted"/>
<dbReference type="Pfam" id="PF00520">
    <property type="entry name" value="Ion_trans"/>
    <property type="match status" value="1"/>
</dbReference>
<evidence type="ECO:0000256" key="12">
    <source>
        <dbReference type="SAM" id="Phobius"/>
    </source>
</evidence>
<keyword evidence="8 12" id="KW-1133">Transmembrane helix</keyword>
<keyword evidence="5" id="KW-0631">Potassium channel</keyword>
<evidence type="ECO:0000256" key="6">
    <source>
        <dbReference type="ARBA" id="ARBA00022882"/>
    </source>
</evidence>
<evidence type="ECO:0000259" key="13">
    <source>
        <dbReference type="Pfam" id="PF00520"/>
    </source>
</evidence>
<evidence type="ECO:0000259" key="14">
    <source>
        <dbReference type="Pfam" id="PF13248"/>
    </source>
</evidence>
<dbReference type="SUPFAM" id="SSF81324">
    <property type="entry name" value="Voltage-gated potassium channels"/>
    <property type="match status" value="1"/>
</dbReference>
<feature type="domain" description="Putative zinc-ribbon" evidence="14">
    <location>
        <begin position="250"/>
        <end position="275"/>
    </location>
</feature>
<feature type="transmembrane region" description="Helical" evidence="12">
    <location>
        <begin position="34"/>
        <end position="53"/>
    </location>
</feature>
<keyword evidence="10 12" id="KW-0472">Membrane</keyword>
<feature type="domain" description="Ion transport" evidence="13">
    <location>
        <begin position="30"/>
        <end position="245"/>
    </location>
</feature>
<organism evidence="15 16">
    <name type="scientific">Actomonas aquatica</name>
    <dbReference type="NCBI Taxonomy" id="2866162"/>
    <lineage>
        <taxon>Bacteria</taxon>
        <taxon>Pseudomonadati</taxon>
        <taxon>Verrucomicrobiota</taxon>
        <taxon>Opitutia</taxon>
        <taxon>Opitutales</taxon>
        <taxon>Opitutaceae</taxon>
        <taxon>Actomonas</taxon>
    </lineage>
</organism>
<dbReference type="PANTHER" id="PTHR11537:SF254">
    <property type="entry name" value="POTASSIUM VOLTAGE-GATED CHANNEL PROTEIN SHAB"/>
    <property type="match status" value="1"/>
</dbReference>
<reference evidence="15 16" key="1">
    <citation type="submission" date="2023-12" db="EMBL/GenBank/DDBJ databases">
        <title>Description of an unclassified Opitutus bacterium of Verrucomicrobiota.</title>
        <authorList>
            <person name="Zhang D.-F."/>
        </authorList>
    </citation>
    <scope>NUCLEOTIDE SEQUENCE [LARGE SCALE GENOMIC DNA]</scope>
    <source>
        <strain evidence="15 16">WL0086</strain>
    </source>
</reference>
<dbReference type="PANTHER" id="PTHR11537">
    <property type="entry name" value="VOLTAGE-GATED POTASSIUM CHANNEL"/>
    <property type="match status" value="1"/>
</dbReference>
<keyword evidence="7" id="KW-0630">Potassium</keyword>
<evidence type="ECO:0000256" key="8">
    <source>
        <dbReference type="ARBA" id="ARBA00022989"/>
    </source>
</evidence>
<dbReference type="Proteomes" id="UP000738431">
    <property type="component" value="Chromosome"/>
</dbReference>
<dbReference type="InterPro" id="IPR005821">
    <property type="entry name" value="Ion_trans_dom"/>
</dbReference>
<feature type="transmembrane region" description="Helical" evidence="12">
    <location>
        <begin position="216"/>
        <end position="239"/>
    </location>
</feature>
<protein>
    <submittedName>
        <fullName evidence="15">Ion transporter</fullName>
    </submittedName>
</protein>
<name>A0ABZ1CDY9_9BACT</name>
<dbReference type="InterPro" id="IPR028325">
    <property type="entry name" value="VG_K_chnl"/>
</dbReference>
<dbReference type="Gene3D" id="1.10.287.70">
    <property type="match status" value="1"/>
</dbReference>
<evidence type="ECO:0000313" key="15">
    <source>
        <dbReference type="EMBL" id="WRQ89894.1"/>
    </source>
</evidence>
<dbReference type="RefSeq" id="WP_221032351.1">
    <property type="nucleotide sequence ID" value="NZ_CP139781.1"/>
</dbReference>
<evidence type="ECO:0000256" key="4">
    <source>
        <dbReference type="ARBA" id="ARBA00022692"/>
    </source>
</evidence>
<keyword evidence="3" id="KW-0633">Potassium transport</keyword>
<evidence type="ECO:0000256" key="3">
    <source>
        <dbReference type="ARBA" id="ARBA00022538"/>
    </source>
</evidence>
<keyword evidence="6" id="KW-0851">Voltage-gated channel</keyword>
<keyword evidence="4 12" id="KW-0812">Transmembrane</keyword>
<keyword evidence="9" id="KW-0406">Ion transport</keyword>